<reference evidence="3" key="1">
    <citation type="submission" date="2019-09" db="EMBL/GenBank/DDBJ databases">
        <title>Mumia zhuanghuii sp. nov. isolated from the intestinal contents of plateau pika (Ochotona curzoniae) in the Qinghai-Tibet plateau of China.</title>
        <authorList>
            <person name="Tian Z."/>
        </authorList>
    </citation>
    <scope>NUCLEOTIDE SEQUENCE [LARGE SCALE GENOMIC DNA]</scope>
    <source>
        <strain evidence="3">DSM 25564</strain>
    </source>
</reference>
<feature type="region of interest" description="Disordered" evidence="1">
    <location>
        <begin position="94"/>
        <end position="126"/>
    </location>
</feature>
<organism evidence="2 3">
    <name type="scientific">Microbacterium radiodurans</name>
    <dbReference type="NCBI Taxonomy" id="661398"/>
    <lineage>
        <taxon>Bacteria</taxon>
        <taxon>Bacillati</taxon>
        <taxon>Actinomycetota</taxon>
        <taxon>Actinomycetes</taxon>
        <taxon>Micrococcales</taxon>
        <taxon>Microbacteriaceae</taxon>
        <taxon>Microbacterium</taxon>
    </lineage>
</organism>
<evidence type="ECO:0000313" key="3">
    <source>
        <dbReference type="Proteomes" id="UP000327039"/>
    </source>
</evidence>
<gene>
    <name evidence="2" type="ORF">F6B42_14525</name>
</gene>
<protein>
    <submittedName>
        <fullName evidence="2">Uncharacterized protein</fullName>
    </submittedName>
</protein>
<evidence type="ECO:0000256" key="1">
    <source>
        <dbReference type="SAM" id="MobiDB-lite"/>
    </source>
</evidence>
<dbReference type="EMBL" id="VYRZ01000005">
    <property type="protein sequence ID" value="KAA9083761.1"/>
    <property type="molecule type" value="Genomic_DNA"/>
</dbReference>
<dbReference type="AlphaFoldDB" id="A0A5J5IQU6"/>
<dbReference type="OrthoDB" id="5119511at2"/>
<sequence length="126" mass="13568">MRRVVYGMEAVITTDDVADAVMELAAALANLKTTVRLSMPIAADRDPGHDVVDILVGPGIPVLTEPAAWHGAEPDFSTSATMLRMHPAYPYRQPSAGEGLSVRAETSARPLPPVYGEDWDPDLHGY</sequence>
<accession>A0A5J5IQU6</accession>
<proteinExistence type="predicted"/>
<dbReference type="RefSeq" id="WP_150420471.1">
    <property type="nucleotide sequence ID" value="NZ_VYRZ01000005.1"/>
</dbReference>
<dbReference type="Proteomes" id="UP000327039">
    <property type="component" value="Unassembled WGS sequence"/>
</dbReference>
<evidence type="ECO:0000313" key="2">
    <source>
        <dbReference type="EMBL" id="KAA9083761.1"/>
    </source>
</evidence>
<comment type="caution">
    <text evidence="2">The sequence shown here is derived from an EMBL/GenBank/DDBJ whole genome shotgun (WGS) entry which is preliminary data.</text>
</comment>
<keyword evidence="3" id="KW-1185">Reference proteome</keyword>
<name>A0A5J5IQU6_9MICO</name>